<dbReference type="EMBL" id="ML976103">
    <property type="protein sequence ID" value="KAF1938503.1"/>
    <property type="molecule type" value="Genomic_DNA"/>
</dbReference>
<sequence>MASSSALDDQVVSRASIILEKQSDWKLWYSMKQQFATVKGVWEYCNPSTTKQPPSIDDEPLDTASDSAWRRWEIRTNAQKATLKAIGEVNLEIMRTVARSKLHLIADLKLDVRLRLKKLQDHFQITNQQQILELSSQYAAIQQKWKNQNVDTWLNEYSQITSLCQSEDMAEMKGTRPQWAFIQAVEAQGDADWSNQHFTLMIGCEEDNKDPPTLEALINRYRRWITTKQTHAKTLGSFAARDGNQATQATLAITNTRPNNRSKCVCGRHYNALECYTLNTTAEGHPEGYHPSQTTLRMIRTAFKDRELLKKIKKLYKDNNVR</sequence>
<gene>
    <name evidence="1" type="ORF">EJ02DRAFT_325157</name>
</gene>
<dbReference type="AlphaFoldDB" id="A0A6A5SEN0"/>
<feature type="non-terminal residue" evidence="1">
    <location>
        <position position="322"/>
    </location>
</feature>
<reference evidence="1" key="1">
    <citation type="journal article" date="2020" name="Stud. Mycol.">
        <title>101 Dothideomycetes genomes: a test case for predicting lifestyles and emergence of pathogens.</title>
        <authorList>
            <person name="Haridas S."/>
            <person name="Albert R."/>
            <person name="Binder M."/>
            <person name="Bloem J."/>
            <person name="Labutti K."/>
            <person name="Salamov A."/>
            <person name="Andreopoulos B."/>
            <person name="Baker S."/>
            <person name="Barry K."/>
            <person name="Bills G."/>
            <person name="Bluhm B."/>
            <person name="Cannon C."/>
            <person name="Castanera R."/>
            <person name="Culley D."/>
            <person name="Daum C."/>
            <person name="Ezra D."/>
            <person name="Gonzalez J."/>
            <person name="Henrissat B."/>
            <person name="Kuo A."/>
            <person name="Liang C."/>
            <person name="Lipzen A."/>
            <person name="Lutzoni F."/>
            <person name="Magnuson J."/>
            <person name="Mondo S."/>
            <person name="Nolan M."/>
            <person name="Ohm R."/>
            <person name="Pangilinan J."/>
            <person name="Park H.-J."/>
            <person name="Ramirez L."/>
            <person name="Alfaro M."/>
            <person name="Sun H."/>
            <person name="Tritt A."/>
            <person name="Yoshinaga Y."/>
            <person name="Zwiers L.-H."/>
            <person name="Turgeon B."/>
            <person name="Goodwin S."/>
            <person name="Spatafora J."/>
            <person name="Crous P."/>
            <person name="Grigoriev I."/>
        </authorList>
    </citation>
    <scope>NUCLEOTIDE SEQUENCE</scope>
    <source>
        <strain evidence="1">CBS 161.51</strain>
    </source>
</reference>
<accession>A0A6A5SEN0</accession>
<evidence type="ECO:0000313" key="1">
    <source>
        <dbReference type="EMBL" id="KAF1938503.1"/>
    </source>
</evidence>
<name>A0A6A5SEN0_9PLEO</name>
<dbReference type="Proteomes" id="UP000800038">
    <property type="component" value="Unassembled WGS sequence"/>
</dbReference>
<protein>
    <submittedName>
        <fullName evidence="1">Uncharacterized protein</fullName>
    </submittedName>
</protein>
<dbReference type="OrthoDB" id="3750320at2759"/>
<keyword evidence="2" id="KW-1185">Reference proteome</keyword>
<organism evidence="1 2">
    <name type="scientific">Clathrospora elynae</name>
    <dbReference type="NCBI Taxonomy" id="706981"/>
    <lineage>
        <taxon>Eukaryota</taxon>
        <taxon>Fungi</taxon>
        <taxon>Dikarya</taxon>
        <taxon>Ascomycota</taxon>
        <taxon>Pezizomycotina</taxon>
        <taxon>Dothideomycetes</taxon>
        <taxon>Pleosporomycetidae</taxon>
        <taxon>Pleosporales</taxon>
        <taxon>Diademaceae</taxon>
        <taxon>Clathrospora</taxon>
    </lineage>
</organism>
<evidence type="ECO:0000313" key="2">
    <source>
        <dbReference type="Proteomes" id="UP000800038"/>
    </source>
</evidence>
<proteinExistence type="predicted"/>